<evidence type="ECO:0000259" key="2">
    <source>
        <dbReference type="SMART" id="SM00867"/>
    </source>
</evidence>
<accession>A0ABW8KHN3</accession>
<dbReference type="Pfam" id="PF04264">
    <property type="entry name" value="YceI"/>
    <property type="match status" value="1"/>
</dbReference>
<keyword evidence="4" id="KW-1185">Reference proteome</keyword>
<feature type="chain" id="PRO_5046363320" evidence="1">
    <location>
        <begin position="22"/>
        <end position="184"/>
    </location>
</feature>
<evidence type="ECO:0000256" key="1">
    <source>
        <dbReference type="SAM" id="SignalP"/>
    </source>
</evidence>
<dbReference type="InterPro" id="IPR007372">
    <property type="entry name" value="Lipid/polyisoprenoid-bd_YceI"/>
</dbReference>
<reference evidence="3 4" key="1">
    <citation type="submission" date="2020-10" db="EMBL/GenBank/DDBJ databases">
        <title>Phylogeny of dyella-like bacteria.</title>
        <authorList>
            <person name="Fu J."/>
        </authorList>
    </citation>
    <scope>NUCLEOTIDE SEQUENCE [LARGE SCALE GENOMIC DNA]</scope>
    <source>
        <strain evidence="3 4">DKC-1</strain>
    </source>
</reference>
<dbReference type="PANTHER" id="PTHR34406:SF1">
    <property type="entry name" value="PROTEIN YCEI"/>
    <property type="match status" value="1"/>
</dbReference>
<evidence type="ECO:0000313" key="4">
    <source>
        <dbReference type="Proteomes" id="UP001620397"/>
    </source>
</evidence>
<dbReference type="EMBL" id="JADIKL010000006">
    <property type="protein sequence ID" value="MFK2931639.1"/>
    <property type="molecule type" value="Genomic_DNA"/>
</dbReference>
<evidence type="ECO:0000313" key="3">
    <source>
        <dbReference type="EMBL" id="MFK2931639.1"/>
    </source>
</evidence>
<organism evidence="3 4">
    <name type="scientific">Dyella agri</name>
    <dbReference type="NCBI Taxonomy" id="1926869"/>
    <lineage>
        <taxon>Bacteria</taxon>
        <taxon>Pseudomonadati</taxon>
        <taxon>Pseudomonadota</taxon>
        <taxon>Gammaproteobacteria</taxon>
        <taxon>Lysobacterales</taxon>
        <taxon>Rhodanobacteraceae</taxon>
        <taxon>Dyella</taxon>
    </lineage>
</organism>
<dbReference type="PANTHER" id="PTHR34406">
    <property type="entry name" value="PROTEIN YCEI"/>
    <property type="match status" value="1"/>
</dbReference>
<keyword evidence="1" id="KW-0732">Signal</keyword>
<sequence length="184" mass="19994">MRRHAHAALLALALLPPTAHGADYRIDSAHSQATFSTHLLWREILGRFSRIDGTLRDGPQAGSVVVDARIDVASLSADTPASRRRMLAPEFFDAAQFPLIHFVSDPFPLATLERGGALPGRLSLRGVTAPVRFTLQPLHCAPAACRVVLVGQLQRSTFGMTSLRAIVSDHVELRLDIALQTVPH</sequence>
<feature type="signal peptide" evidence="1">
    <location>
        <begin position="1"/>
        <end position="21"/>
    </location>
</feature>
<dbReference type="SUPFAM" id="SSF101874">
    <property type="entry name" value="YceI-like"/>
    <property type="match status" value="1"/>
</dbReference>
<proteinExistence type="predicted"/>
<dbReference type="Gene3D" id="2.40.128.110">
    <property type="entry name" value="Lipid/polyisoprenoid-binding, YceI-like"/>
    <property type="match status" value="1"/>
</dbReference>
<name>A0ABW8KHN3_9GAMM</name>
<dbReference type="Proteomes" id="UP001620397">
    <property type="component" value="Unassembled WGS sequence"/>
</dbReference>
<comment type="caution">
    <text evidence="3">The sequence shown here is derived from an EMBL/GenBank/DDBJ whole genome shotgun (WGS) entry which is preliminary data.</text>
</comment>
<gene>
    <name evidence="3" type="ORF">ISP14_12645</name>
</gene>
<feature type="domain" description="Lipid/polyisoprenoid-binding YceI-like" evidence="2">
    <location>
        <begin position="23"/>
        <end position="180"/>
    </location>
</feature>
<dbReference type="RefSeq" id="WP_404540403.1">
    <property type="nucleotide sequence ID" value="NZ_JADIKL010000006.1"/>
</dbReference>
<protein>
    <submittedName>
        <fullName evidence="3">YceI family protein</fullName>
    </submittedName>
</protein>
<dbReference type="SMART" id="SM00867">
    <property type="entry name" value="YceI"/>
    <property type="match status" value="1"/>
</dbReference>
<dbReference type="InterPro" id="IPR036761">
    <property type="entry name" value="TTHA0802/YceI-like_sf"/>
</dbReference>